<evidence type="ECO:0000256" key="2">
    <source>
        <dbReference type="ARBA" id="ARBA00011032"/>
    </source>
</evidence>
<dbReference type="Gene3D" id="3.60.9.10">
    <property type="entry name" value="Aldehyde ferredoxin oxidoreductase, N-terminal domain"/>
    <property type="match status" value="1"/>
</dbReference>
<organism evidence="8">
    <name type="scientific">marine sediment metagenome</name>
    <dbReference type="NCBI Taxonomy" id="412755"/>
    <lineage>
        <taxon>unclassified sequences</taxon>
        <taxon>metagenomes</taxon>
        <taxon>ecological metagenomes</taxon>
    </lineage>
</organism>
<dbReference type="AlphaFoldDB" id="X1CTV8"/>
<evidence type="ECO:0000313" key="8">
    <source>
        <dbReference type="EMBL" id="GAG87656.1"/>
    </source>
</evidence>
<reference evidence="8" key="1">
    <citation type="journal article" date="2014" name="Front. Microbiol.">
        <title>High frequency of phylogenetically diverse reductive dehalogenase-homologous genes in deep subseafloor sedimentary metagenomes.</title>
        <authorList>
            <person name="Kawai M."/>
            <person name="Futagami T."/>
            <person name="Toyoda A."/>
            <person name="Takaki Y."/>
            <person name="Nishi S."/>
            <person name="Hori S."/>
            <person name="Arai W."/>
            <person name="Tsubouchi T."/>
            <person name="Morono Y."/>
            <person name="Uchiyama I."/>
            <person name="Ito T."/>
            <person name="Fujiyama A."/>
            <person name="Inagaki F."/>
            <person name="Takami H."/>
        </authorList>
    </citation>
    <scope>NUCLEOTIDE SEQUENCE</scope>
    <source>
        <strain evidence="8">Expedition CK06-06</strain>
    </source>
</reference>
<dbReference type="InterPro" id="IPR013983">
    <property type="entry name" value="Ald_Fedxn_OxRdtase_N"/>
</dbReference>
<name>X1CTV8_9ZZZZ</name>
<dbReference type="SUPFAM" id="SSF56228">
    <property type="entry name" value="Aldehyde ferredoxin oxidoreductase, N-terminal domain"/>
    <property type="match status" value="1"/>
</dbReference>
<comment type="caution">
    <text evidence="8">The sequence shown here is derived from an EMBL/GenBank/DDBJ whole genome shotgun (WGS) entry which is preliminary data.</text>
</comment>
<evidence type="ECO:0000256" key="1">
    <source>
        <dbReference type="ARBA" id="ARBA00001966"/>
    </source>
</evidence>
<dbReference type="GO" id="GO:0016625">
    <property type="term" value="F:oxidoreductase activity, acting on the aldehyde or oxo group of donors, iron-sulfur protein as acceptor"/>
    <property type="evidence" value="ECO:0007669"/>
    <property type="project" value="InterPro"/>
</dbReference>
<evidence type="ECO:0000256" key="3">
    <source>
        <dbReference type="ARBA" id="ARBA00022485"/>
    </source>
</evidence>
<feature type="domain" description="Aldehyde ferredoxin oxidoreductase N-terminal" evidence="7">
    <location>
        <begin position="5"/>
        <end position="211"/>
    </location>
</feature>
<keyword evidence="3" id="KW-0004">4Fe-4S</keyword>
<dbReference type="InterPro" id="IPR036503">
    <property type="entry name" value="Ald_Fedxn_OxRdtase_N_sf"/>
</dbReference>
<keyword evidence="6" id="KW-0411">Iron-sulfur</keyword>
<protein>
    <recommendedName>
        <fullName evidence="7">Aldehyde ferredoxin oxidoreductase N-terminal domain-containing protein</fullName>
    </recommendedName>
</protein>
<comment type="similarity">
    <text evidence="2">Belongs to the AOR/FOR family.</text>
</comment>
<dbReference type="GO" id="GO:0009055">
    <property type="term" value="F:electron transfer activity"/>
    <property type="evidence" value="ECO:0007669"/>
    <property type="project" value="InterPro"/>
</dbReference>
<sequence>MAKSYNGKILHIDLSNKTFSVEYPEKKDKNFYRRYWGGSCIGAYYLIKKFKRNTDVYSPENLLIFATSVVTGANVPGFCKFSVISKSPLTNLASESFSDGFWGPELKFAGYDVIVVKGISNKPVYISIINGQVKFNDANDIWGMETKETIDTIKKKLNDKAVRVACIGPAGENKVRFASIVSDYIFMNARGGLGAVMGSKKLKAIAVRGNKIIDVEDKAGIKRLAQKFEQNFKKNFVNKAVYEAGTASFLSFLNGEGLISSRNAQTTEFEGAKKISGEIIQKKYFSRRVECYSCPASCHRLLK</sequence>
<evidence type="ECO:0000256" key="5">
    <source>
        <dbReference type="ARBA" id="ARBA00023004"/>
    </source>
</evidence>
<dbReference type="InterPro" id="IPR051919">
    <property type="entry name" value="W-dependent_AOR"/>
</dbReference>
<keyword evidence="5" id="KW-0408">Iron</keyword>
<dbReference type="EMBL" id="BART01015688">
    <property type="protein sequence ID" value="GAG87656.1"/>
    <property type="molecule type" value="Genomic_DNA"/>
</dbReference>
<evidence type="ECO:0000256" key="4">
    <source>
        <dbReference type="ARBA" id="ARBA00022723"/>
    </source>
</evidence>
<comment type="cofactor">
    <cofactor evidence="1">
        <name>[4Fe-4S] cluster</name>
        <dbReference type="ChEBI" id="CHEBI:49883"/>
    </cofactor>
</comment>
<gene>
    <name evidence="8" type="ORF">S01H4_30403</name>
</gene>
<proteinExistence type="inferred from homology"/>
<dbReference type="PANTHER" id="PTHR30038:SF0">
    <property type="entry name" value="TUNGSTEN-CONTAINING ALDEHYDE FERREDOXIN OXIDOREDUCTASE"/>
    <property type="match status" value="1"/>
</dbReference>
<accession>X1CTV8</accession>
<feature type="non-terminal residue" evidence="8">
    <location>
        <position position="303"/>
    </location>
</feature>
<dbReference type="PANTHER" id="PTHR30038">
    <property type="entry name" value="ALDEHYDE FERREDOXIN OXIDOREDUCTASE"/>
    <property type="match status" value="1"/>
</dbReference>
<evidence type="ECO:0000259" key="7">
    <source>
        <dbReference type="SMART" id="SM00790"/>
    </source>
</evidence>
<dbReference type="Pfam" id="PF02730">
    <property type="entry name" value="AFOR_N"/>
    <property type="match status" value="1"/>
</dbReference>
<dbReference type="InterPro" id="IPR001203">
    <property type="entry name" value="OxRdtase_Ald_Fedxn_C"/>
</dbReference>
<dbReference type="GO" id="GO:0051539">
    <property type="term" value="F:4 iron, 4 sulfur cluster binding"/>
    <property type="evidence" value="ECO:0007669"/>
    <property type="project" value="UniProtKB-KW"/>
</dbReference>
<keyword evidence="4" id="KW-0479">Metal-binding</keyword>
<evidence type="ECO:0000256" key="6">
    <source>
        <dbReference type="ARBA" id="ARBA00023014"/>
    </source>
</evidence>
<dbReference type="SMART" id="SM00790">
    <property type="entry name" value="AFOR_N"/>
    <property type="match status" value="1"/>
</dbReference>
<dbReference type="GO" id="GO:0046872">
    <property type="term" value="F:metal ion binding"/>
    <property type="evidence" value="ECO:0007669"/>
    <property type="project" value="UniProtKB-KW"/>
</dbReference>
<dbReference type="Pfam" id="PF01314">
    <property type="entry name" value="AFOR_C"/>
    <property type="match status" value="1"/>
</dbReference>
<dbReference type="SUPFAM" id="SSF48310">
    <property type="entry name" value="Aldehyde ferredoxin oxidoreductase, C-terminal domains"/>
    <property type="match status" value="1"/>
</dbReference>
<dbReference type="InterPro" id="IPR013984">
    <property type="entry name" value="Ald_Fedxn_OxRdtase_dom2"/>
</dbReference>
<dbReference type="InterPro" id="IPR036021">
    <property type="entry name" value="Tungsten_al_ferr_oxy-like_C"/>
</dbReference>
<dbReference type="Gene3D" id="1.10.569.10">
    <property type="entry name" value="Aldehyde Ferredoxin Oxidoreductase Protein, subunit A, domain 2"/>
    <property type="match status" value="1"/>
</dbReference>